<proteinExistence type="predicted"/>
<name>A0ABP1RT86_9HEXA</name>
<sequence>MIQIKVAGGILPQSIPITREVHFLKNRNPPFHIRKSENHLGNQHHLSSNTIGWSVSASSSVHLILTGTLSLLSSVKEPKNRRKGRIASASSSEQRISTSPSSQYHN</sequence>
<evidence type="ECO:0000256" key="1">
    <source>
        <dbReference type="SAM" id="MobiDB-lite"/>
    </source>
</evidence>
<gene>
    <name evidence="2" type="ORF">ODALV1_LOCUS25740</name>
</gene>
<organism evidence="2 3">
    <name type="scientific">Orchesella dallaii</name>
    <dbReference type="NCBI Taxonomy" id="48710"/>
    <lineage>
        <taxon>Eukaryota</taxon>
        <taxon>Metazoa</taxon>
        <taxon>Ecdysozoa</taxon>
        <taxon>Arthropoda</taxon>
        <taxon>Hexapoda</taxon>
        <taxon>Collembola</taxon>
        <taxon>Entomobryomorpha</taxon>
        <taxon>Entomobryoidea</taxon>
        <taxon>Orchesellidae</taxon>
        <taxon>Orchesellinae</taxon>
        <taxon>Orchesella</taxon>
    </lineage>
</organism>
<comment type="caution">
    <text evidence="2">The sequence shown here is derived from an EMBL/GenBank/DDBJ whole genome shotgun (WGS) entry which is preliminary data.</text>
</comment>
<evidence type="ECO:0000313" key="3">
    <source>
        <dbReference type="Proteomes" id="UP001642540"/>
    </source>
</evidence>
<reference evidence="2 3" key="1">
    <citation type="submission" date="2024-08" db="EMBL/GenBank/DDBJ databases">
        <authorList>
            <person name="Cucini C."/>
            <person name="Frati F."/>
        </authorList>
    </citation>
    <scope>NUCLEOTIDE SEQUENCE [LARGE SCALE GENOMIC DNA]</scope>
</reference>
<evidence type="ECO:0000313" key="2">
    <source>
        <dbReference type="EMBL" id="CAL8134902.1"/>
    </source>
</evidence>
<keyword evidence="3" id="KW-1185">Reference proteome</keyword>
<feature type="region of interest" description="Disordered" evidence="1">
    <location>
        <begin position="76"/>
        <end position="106"/>
    </location>
</feature>
<dbReference type="Proteomes" id="UP001642540">
    <property type="component" value="Unassembled WGS sequence"/>
</dbReference>
<feature type="compositionally biased region" description="Polar residues" evidence="1">
    <location>
        <begin position="88"/>
        <end position="106"/>
    </location>
</feature>
<protein>
    <submittedName>
        <fullName evidence="2">Uncharacterized protein</fullName>
    </submittedName>
</protein>
<dbReference type="EMBL" id="CAXLJM020000105">
    <property type="protein sequence ID" value="CAL8134902.1"/>
    <property type="molecule type" value="Genomic_DNA"/>
</dbReference>
<accession>A0ABP1RT86</accession>